<evidence type="ECO:0000313" key="1">
    <source>
        <dbReference type="EMBL" id="MBB6050683.1"/>
    </source>
</evidence>
<evidence type="ECO:0000313" key="2">
    <source>
        <dbReference type="Proteomes" id="UP000520814"/>
    </source>
</evidence>
<keyword evidence="2" id="KW-1185">Reference proteome</keyword>
<organism evidence="1 2">
    <name type="scientific">Armatimonas rosea</name>
    <dbReference type="NCBI Taxonomy" id="685828"/>
    <lineage>
        <taxon>Bacteria</taxon>
        <taxon>Bacillati</taxon>
        <taxon>Armatimonadota</taxon>
        <taxon>Armatimonadia</taxon>
        <taxon>Armatimonadales</taxon>
        <taxon>Armatimonadaceae</taxon>
        <taxon>Armatimonas</taxon>
    </lineage>
</organism>
<reference evidence="1 2" key="1">
    <citation type="submission" date="2020-08" db="EMBL/GenBank/DDBJ databases">
        <title>Genomic Encyclopedia of Type Strains, Phase IV (KMG-IV): sequencing the most valuable type-strain genomes for metagenomic binning, comparative biology and taxonomic classification.</title>
        <authorList>
            <person name="Goeker M."/>
        </authorList>
    </citation>
    <scope>NUCLEOTIDE SEQUENCE [LARGE SCALE GENOMIC DNA]</scope>
    <source>
        <strain evidence="1 2">DSM 23562</strain>
    </source>
</reference>
<dbReference type="EMBL" id="JACHGW010000002">
    <property type="protein sequence ID" value="MBB6050683.1"/>
    <property type="molecule type" value="Genomic_DNA"/>
</dbReference>
<accession>A0A7W9SRF7</accession>
<gene>
    <name evidence="1" type="ORF">HNQ39_002474</name>
</gene>
<dbReference type="RefSeq" id="WP_184196110.1">
    <property type="nucleotide sequence ID" value="NZ_JACHGW010000002.1"/>
</dbReference>
<dbReference type="Proteomes" id="UP000520814">
    <property type="component" value="Unassembled WGS sequence"/>
</dbReference>
<proteinExistence type="predicted"/>
<name>A0A7W9SRF7_ARMRO</name>
<sequence length="284" mass="32123">MNDPLIEQAIPLVFPVEKASAALHARVQALQPPSPPKATLRFLPLRFRWVVAIVVLLWVGHNIPAAVRAWNNIGYPSQARHTTRWVHGPTKDYLQGENWSARGKSRDVIYGNWKWDTKTNTRSWAKYEHPTVVIITERKSYSFTPGDSTVPVQVMTLPKATPPSLQQRLFTTFSILFFRVLDRPVFLPHGKKIVRMFPENSPEGFVTTTTYEPETGRYIIDRKNPRGEGLLQVNETMAAVPESYFVPDFPQGVRFVTVPPLVMAPGPSVTEQAATLWNKLLLGN</sequence>
<comment type="caution">
    <text evidence="1">The sequence shown here is derived from an EMBL/GenBank/DDBJ whole genome shotgun (WGS) entry which is preliminary data.</text>
</comment>
<dbReference type="AlphaFoldDB" id="A0A7W9SRF7"/>
<protein>
    <submittedName>
        <fullName evidence="1">Uncharacterized protein</fullName>
    </submittedName>
</protein>